<sequence length="179" mass="21029">MLDSSCPGLYPGVLLWPICHPTYLNNLKAWPRPVWRMTLMAWLSQFAVQIRFMELNQKAGQKRLFDGPLGNRIGMKPISHLSPVAWLWRFPKEKKKPWCSYFAAKYLSNGKNGLTNPPKKYPASRRIHTLASFLHRKLTTVAWDKNYFLIFFPRYLPLRPYAIKKKEFRDGKDLECQDA</sequence>
<accession>A0A2P5XA57</accession>
<name>A0A2P5XA57_GOSBA</name>
<organism evidence="1 2">
    <name type="scientific">Gossypium barbadense</name>
    <name type="common">Sea Island cotton</name>
    <name type="synonym">Hibiscus barbadensis</name>
    <dbReference type="NCBI Taxonomy" id="3634"/>
    <lineage>
        <taxon>Eukaryota</taxon>
        <taxon>Viridiplantae</taxon>
        <taxon>Streptophyta</taxon>
        <taxon>Embryophyta</taxon>
        <taxon>Tracheophyta</taxon>
        <taxon>Spermatophyta</taxon>
        <taxon>Magnoliopsida</taxon>
        <taxon>eudicotyledons</taxon>
        <taxon>Gunneridae</taxon>
        <taxon>Pentapetalae</taxon>
        <taxon>rosids</taxon>
        <taxon>malvids</taxon>
        <taxon>Malvales</taxon>
        <taxon>Malvaceae</taxon>
        <taxon>Malvoideae</taxon>
        <taxon>Gossypium</taxon>
    </lineage>
</organism>
<evidence type="ECO:0000313" key="1">
    <source>
        <dbReference type="EMBL" id="PPS00231.1"/>
    </source>
</evidence>
<dbReference type="EMBL" id="KZ665336">
    <property type="protein sequence ID" value="PPS00231.1"/>
    <property type="molecule type" value="Genomic_DNA"/>
</dbReference>
<protein>
    <submittedName>
        <fullName evidence="1">Uncharacterized protein</fullName>
    </submittedName>
</protein>
<gene>
    <name evidence="1" type="ORF">GOBAR_AA20434</name>
</gene>
<reference evidence="1 2" key="1">
    <citation type="submission" date="2015-01" db="EMBL/GenBank/DDBJ databases">
        <title>Genome of allotetraploid Gossypium barbadense reveals genomic plasticity and fiber elongation in cotton evolution.</title>
        <authorList>
            <person name="Chen X."/>
            <person name="Liu X."/>
            <person name="Zhao B."/>
            <person name="Zheng H."/>
            <person name="Hu Y."/>
            <person name="Lu G."/>
            <person name="Yang C."/>
            <person name="Chen J."/>
            <person name="Shan C."/>
            <person name="Zhang L."/>
            <person name="Zhou Y."/>
            <person name="Wang L."/>
            <person name="Guo W."/>
            <person name="Bai Y."/>
            <person name="Ruan J."/>
            <person name="Shangguan X."/>
            <person name="Mao Y."/>
            <person name="Jiang J."/>
            <person name="Zhu Y."/>
            <person name="Lei J."/>
            <person name="Kang H."/>
            <person name="Chen S."/>
            <person name="He X."/>
            <person name="Wang R."/>
            <person name="Wang Y."/>
            <person name="Chen J."/>
            <person name="Wang L."/>
            <person name="Yu S."/>
            <person name="Wang B."/>
            <person name="Wei J."/>
            <person name="Song S."/>
            <person name="Lu X."/>
            <person name="Gao Z."/>
            <person name="Gu W."/>
            <person name="Deng X."/>
            <person name="Ma D."/>
            <person name="Wang S."/>
            <person name="Liang W."/>
            <person name="Fang L."/>
            <person name="Cai C."/>
            <person name="Zhu X."/>
            <person name="Zhou B."/>
            <person name="Zhang Y."/>
            <person name="Chen Z."/>
            <person name="Xu S."/>
            <person name="Zhu R."/>
            <person name="Wang S."/>
            <person name="Zhang T."/>
            <person name="Zhao G."/>
        </authorList>
    </citation>
    <scope>NUCLEOTIDE SEQUENCE [LARGE SCALE GENOMIC DNA]</scope>
    <source>
        <strain evidence="2">cv. Xinhai21</strain>
        <tissue evidence="1">Leaf</tissue>
    </source>
</reference>
<dbReference type="Proteomes" id="UP000239757">
    <property type="component" value="Unassembled WGS sequence"/>
</dbReference>
<dbReference type="AlphaFoldDB" id="A0A2P5XA57"/>
<dbReference type="OrthoDB" id="1831735at2759"/>
<proteinExistence type="predicted"/>
<evidence type="ECO:0000313" key="2">
    <source>
        <dbReference type="Proteomes" id="UP000239757"/>
    </source>
</evidence>